<organism evidence="1 2">
    <name type="scientific">Blastomonas aquatica</name>
    <dbReference type="NCBI Taxonomy" id="1510276"/>
    <lineage>
        <taxon>Bacteria</taxon>
        <taxon>Pseudomonadati</taxon>
        <taxon>Pseudomonadota</taxon>
        <taxon>Alphaproteobacteria</taxon>
        <taxon>Sphingomonadales</taxon>
        <taxon>Sphingomonadaceae</taxon>
        <taxon>Blastomonas</taxon>
    </lineage>
</organism>
<name>A0ABQ1JM19_9SPHN</name>
<evidence type="ECO:0000313" key="2">
    <source>
        <dbReference type="Proteomes" id="UP000614261"/>
    </source>
</evidence>
<protein>
    <submittedName>
        <fullName evidence="1">Uncharacterized protein</fullName>
    </submittedName>
</protein>
<comment type="caution">
    <text evidence="1">The sequence shown here is derived from an EMBL/GenBank/DDBJ whole genome shotgun (WGS) entry which is preliminary data.</text>
</comment>
<accession>A0ABQ1JM19</accession>
<dbReference type="Proteomes" id="UP000614261">
    <property type="component" value="Unassembled WGS sequence"/>
</dbReference>
<reference evidence="2" key="1">
    <citation type="journal article" date="2019" name="Int. J. Syst. Evol. Microbiol.">
        <title>The Global Catalogue of Microorganisms (GCM) 10K type strain sequencing project: providing services to taxonomists for standard genome sequencing and annotation.</title>
        <authorList>
            <consortium name="The Broad Institute Genomics Platform"/>
            <consortium name="The Broad Institute Genome Sequencing Center for Infectious Disease"/>
            <person name="Wu L."/>
            <person name="Ma J."/>
        </authorList>
    </citation>
    <scope>NUCLEOTIDE SEQUENCE [LARGE SCALE GENOMIC DNA]</scope>
    <source>
        <strain evidence="2">CGMCC 1.12851</strain>
    </source>
</reference>
<evidence type="ECO:0000313" key="1">
    <source>
        <dbReference type="EMBL" id="GGB69646.1"/>
    </source>
</evidence>
<dbReference type="EMBL" id="BMGD01000004">
    <property type="protein sequence ID" value="GGB69646.1"/>
    <property type="molecule type" value="Genomic_DNA"/>
</dbReference>
<sequence length="52" mass="5901">MAKAFEAEIGIHEMILDGELQAAKREFRSRAPWVNAAEVRAERVPYTISDPE</sequence>
<proteinExistence type="predicted"/>
<keyword evidence="2" id="KW-1185">Reference proteome</keyword>
<gene>
    <name evidence="1" type="ORF">GCM10010833_26100</name>
</gene>